<evidence type="ECO:0000256" key="1">
    <source>
        <dbReference type="SAM" id="MobiDB-lite"/>
    </source>
</evidence>
<feature type="region of interest" description="Disordered" evidence="1">
    <location>
        <begin position="63"/>
        <end position="86"/>
    </location>
</feature>
<comment type="caution">
    <text evidence="2">The sequence shown here is derived from an EMBL/GenBank/DDBJ whole genome shotgun (WGS) entry which is preliminary data.</text>
</comment>
<evidence type="ECO:0000313" key="3">
    <source>
        <dbReference type="Proteomes" id="UP001610335"/>
    </source>
</evidence>
<feature type="compositionally biased region" description="Low complexity" evidence="1">
    <location>
        <begin position="63"/>
        <end position="73"/>
    </location>
</feature>
<reference evidence="2 3" key="1">
    <citation type="submission" date="2024-07" db="EMBL/GenBank/DDBJ databases">
        <title>Section-level genome sequencing and comparative genomics of Aspergillus sections Usti and Cavernicolus.</title>
        <authorList>
            <consortium name="Lawrence Berkeley National Laboratory"/>
            <person name="Nybo J.L."/>
            <person name="Vesth T.C."/>
            <person name="Theobald S."/>
            <person name="Frisvad J.C."/>
            <person name="Larsen T.O."/>
            <person name="Kjaerboelling I."/>
            <person name="Rothschild-Mancinelli K."/>
            <person name="Lyhne E.K."/>
            <person name="Kogle M.E."/>
            <person name="Barry K."/>
            <person name="Clum A."/>
            <person name="Na H."/>
            <person name="Ledsgaard L."/>
            <person name="Lin J."/>
            <person name="Lipzen A."/>
            <person name="Kuo A."/>
            <person name="Riley R."/>
            <person name="Mondo S."/>
            <person name="LaButti K."/>
            <person name="Haridas S."/>
            <person name="Pangalinan J."/>
            <person name="Salamov A.A."/>
            <person name="Simmons B.A."/>
            <person name="Magnuson J.K."/>
            <person name="Chen J."/>
            <person name="Drula E."/>
            <person name="Henrissat B."/>
            <person name="Wiebenga A."/>
            <person name="Lubbers R.J."/>
            <person name="Gomes A.C."/>
            <person name="Makela M.R."/>
            <person name="Stajich J."/>
            <person name="Grigoriev I.V."/>
            <person name="Mortensen U.H."/>
            <person name="De vries R.P."/>
            <person name="Baker S.E."/>
            <person name="Andersen M.R."/>
        </authorList>
    </citation>
    <scope>NUCLEOTIDE SEQUENCE [LARGE SCALE GENOMIC DNA]</scope>
    <source>
        <strain evidence="2 3">CBS 600.67</strain>
    </source>
</reference>
<dbReference type="EMBL" id="JBFXLS010000007">
    <property type="protein sequence ID" value="KAL2832046.1"/>
    <property type="molecule type" value="Genomic_DNA"/>
</dbReference>
<dbReference type="Proteomes" id="UP001610335">
    <property type="component" value="Unassembled WGS sequence"/>
</dbReference>
<name>A0ABR4IWJ5_9EURO</name>
<accession>A0ABR4IWJ5</accession>
<keyword evidence="3" id="KW-1185">Reference proteome</keyword>
<protein>
    <submittedName>
        <fullName evidence="2">Uncharacterized protein</fullName>
    </submittedName>
</protein>
<organism evidence="2 3">
    <name type="scientific">Aspergillus cavernicola</name>
    <dbReference type="NCBI Taxonomy" id="176166"/>
    <lineage>
        <taxon>Eukaryota</taxon>
        <taxon>Fungi</taxon>
        <taxon>Dikarya</taxon>
        <taxon>Ascomycota</taxon>
        <taxon>Pezizomycotina</taxon>
        <taxon>Eurotiomycetes</taxon>
        <taxon>Eurotiomycetidae</taxon>
        <taxon>Eurotiales</taxon>
        <taxon>Aspergillaceae</taxon>
        <taxon>Aspergillus</taxon>
        <taxon>Aspergillus subgen. Nidulantes</taxon>
    </lineage>
</organism>
<gene>
    <name evidence="2" type="ORF">BDW59DRAFT_114798</name>
</gene>
<sequence length="179" mass="20386">MRATFHVSLTQPLMNVFIWPTKGLGLYDTWRLRLVLERRMNGAWHPRGRGRHRLLLPSLSSALSGTGTKSGSGCNHHQRPVNPRLPLLSQDHFSHRHKGLRELMRPPFPRTGPVKDDRVVCEDGDRITFPSSIKPTKSGESRIYHVNTLGASYRWPAENCRWLLARSLLHVLCSHSSIS</sequence>
<evidence type="ECO:0000313" key="2">
    <source>
        <dbReference type="EMBL" id="KAL2832046.1"/>
    </source>
</evidence>
<proteinExistence type="predicted"/>